<dbReference type="SUPFAM" id="SSF53383">
    <property type="entry name" value="PLP-dependent transferases"/>
    <property type="match status" value="1"/>
</dbReference>
<dbReference type="PANTHER" id="PTHR11601">
    <property type="entry name" value="CYSTEINE DESULFURYLASE FAMILY MEMBER"/>
    <property type="match status" value="1"/>
</dbReference>
<dbReference type="InterPro" id="IPR015424">
    <property type="entry name" value="PyrdxlP-dep_Trfase"/>
</dbReference>
<evidence type="ECO:0000256" key="4">
    <source>
        <dbReference type="ARBA" id="ARBA00011738"/>
    </source>
</evidence>
<sequence length="403" mass="43599">MEVYLDYNATTPVSVEVQDAICDAMDNAWGNPSSSYKLGKVAKSVLDNARSKVAEMIGGSSDEILFTSGGTECNNMVISTAIHFFYKDVQNNIAGLELEKPHIITTNIEHDSVKLPLERLLNEDKIELTVVRVSVVTGAINIDDIVDAVRPNTCLITIMLANNETGVIQPISPLRSKLKAIAGNTFRSLSPILLHTDAAQAIGKIKVDVQDLDVDFLTIVGHKFYGPRIGALYYKSGTPLYPIFFGGGQERNLRPGTENICMAAGLGRASELVSLNLTRYRSDMIAMCSYLKSSLEKAFGSVVFHFDDSDKLPNTLSVGFNYENVSGPAILAIAKNLFASTGAACHSGGKSSPILIASGISSEMASKTLRLSVGRETTKEEIDMAISYLRRATRMLNANSLNC</sequence>
<gene>
    <name evidence="13" type="primary">Scly</name>
    <name evidence="13" type="ORF">TNCT_209201</name>
</gene>
<dbReference type="Proteomes" id="UP000887116">
    <property type="component" value="Unassembled WGS sequence"/>
</dbReference>
<dbReference type="GO" id="GO:0005829">
    <property type="term" value="C:cytosol"/>
    <property type="evidence" value="ECO:0007669"/>
    <property type="project" value="UniProtKB-SubCell"/>
</dbReference>
<evidence type="ECO:0000256" key="10">
    <source>
        <dbReference type="ARBA" id="ARBA00039054"/>
    </source>
</evidence>
<keyword evidence="14" id="KW-1185">Reference proteome</keyword>
<dbReference type="Gene3D" id="3.40.640.10">
    <property type="entry name" value="Type I PLP-dependent aspartate aminotransferase-like (Major domain)"/>
    <property type="match status" value="1"/>
</dbReference>
<comment type="function">
    <text evidence="9">Catalyzes the decomposition of L-selenocysteine to L-alanine and elemental selenium.</text>
</comment>
<dbReference type="PIRSF" id="PIRSF005572">
    <property type="entry name" value="NifS"/>
    <property type="match status" value="1"/>
</dbReference>
<keyword evidence="6" id="KW-0808">Transferase</keyword>
<evidence type="ECO:0000256" key="7">
    <source>
        <dbReference type="ARBA" id="ARBA00022898"/>
    </source>
</evidence>
<dbReference type="EC" id="4.4.1.16" evidence="10"/>
<evidence type="ECO:0000256" key="3">
    <source>
        <dbReference type="ARBA" id="ARBA00009236"/>
    </source>
</evidence>
<evidence type="ECO:0000256" key="1">
    <source>
        <dbReference type="ARBA" id="ARBA00001933"/>
    </source>
</evidence>
<comment type="subunit">
    <text evidence="4">Homodimer.</text>
</comment>
<evidence type="ECO:0000256" key="6">
    <source>
        <dbReference type="ARBA" id="ARBA00022679"/>
    </source>
</evidence>
<dbReference type="Gene3D" id="3.90.1150.10">
    <property type="entry name" value="Aspartate Aminotransferase, domain 1"/>
    <property type="match status" value="1"/>
</dbReference>
<dbReference type="GO" id="GO:0009000">
    <property type="term" value="F:selenocysteine lyase activity"/>
    <property type="evidence" value="ECO:0007669"/>
    <property type="project" value="UniProtKB-EC"/>
</dbReference>
<dbReference type="InterPro" id="IPR016454">
    <property type="entry name" value="Cysteine_dSase"/>
</dbReference>
<keyword evidence="7" id="KW-0663">Pyridoxal phosphate</keyword>
<comment type="caution">
    <text evidence="13">The sequence shown here is derived from an EMBL/GenBank/DDBJ whole genome shotgun (WGS) entry which is preliminary data.</text>
</comment>
<name>A0A8X6L887_TRICU</name>
<keyword evidence="8 13" id="KW-0456">Lyase</keyword>
<dbReference type="InterPro" id="IPR000192">
    <property type="entry name" value="Aminotrans_V_dom"/>
</dbReference>
<evidence type="ECO:0000259" key="12">
    <source>
        <dbReference type="Pfam" id="PF00266"/>
    </source>
</evidence>
<comment type="similarity">
    <text evidence="3">Belongs to the class-V pyridoxal-phosphate-dependent aminotransferase family.</text>
</comment>
<proteinExistence type="inferred from homology"/>
<dbReference type="FunFam" id="3.40.640.10:FF:000083">
    <property type="entry name" value="Selenocysteine lyase"/>
    <property type="match status" value="1"/>
</dbReference>
<dbReference type="AlphaFoldDB" id="A0A8X6L887"/>
<evidence type="ECO:0000313" key="13">
    <source>
        <dbReference type="EMBL" id="GFR01331.1"/>
    </source>
</evidence>
<keyword evidence="5" id="KW-0963">Cytoplasm</keyword>
<comment type="cofactor">
    <cofactor evidence="1">
        <name>pyridoxal 5'-phosphate</name>
        <dbReference type="ChEBI" id="CHEBI:597326"/>
    </cofactor>
</comment>
<dbReference type="Gene3D" id="1.10.260.50">
    <property type="match status" value="1"/>
</dbReference>
<protein>
    <recommendedName>
        <fullName evidence="11">Selenocysteine lyase</fullName>
        <ecNumber evidence="10">4.4.1.16</ecNumber>
    </recommendedName>
</protein>
<dbReference type="PANTHER" id="PTHR11601:SF62">
    <property type="entry name" value="SELENOCYSTEINE LYASE"/>
    <property type="match status" value="1"/>
</dbReference>
<evidence type="ECO:0000256" key="11">
    <source>
        <dbReference type="ARBA" id="ARBA00040554"/>
    </source>
</evidence>
<dbReference type="EMBL" id="BMAO01005415">
    <property type="protein sequence ID" value="GFR01331.1"/>
    <property type="molecule type" value="Genomic_DNA"/>
</dbReference>
<dbReference type="Pfam" id="PF00266">
    <property type="entry name" value="Aminotran_5"/>
    <property type="match status" value="1"/>
</dbReference>
<dbReference type="GO" id="GO:0016740">
    <property type="term" value="F:transferase activity"/>
    <property type="evidence" value="ECO:0007669"/>
    <property type="project" value="UniProtKB-KW"/>
</dbReference>
<comment type="subcellular location">
    <subcellularLocation>
        <location evidence="2">Cytoplasm</location>
        <location evidence="2">Cytosol</location>
    </subcellularLocation>
</comment>
<dbReference type="OrthoDB" id="10250117at2759"/>
<dbReference type="InterPro" id="IPR015422">
    <property type="entry name" value="PyrdxlP-dep_Trfase_small"/>
</dbReference>
<feature type="domain" description="Aminotransferase class V" evidence="12">
    <location>
        <begin position="3"/>
        <end position="383"/>
    </location>
</feature>
<accession>A0A8X6L887</accession>
<evidence type="ECO:0000256" key="5">
    <source>
        <dbReference type="ARBA" id="ARBA00022490"/>
    </source>
</evidence>
<evidence type="ECO:0000256" key="2">
    <source>
        <dbReference type="ARBA" id="ARBA00004514"/>
    </source>
</evidence>
<reference evidence="13" key="1">
    <citation type="submission" date="2020-07" db="EMBL/GenBank/DDBJ databases">
        <title>Multicomponent nature underlies the extraordinary mechanical properties of spider dragline silk.</title>
        <authorList>
            <person name="Kono N."/>
            <person name="Nakamura H."/>
            <person name="Mori M."/>
            <person name="Yoshida Y."/>
            <person name="Ohtoshi R."/>
            <person name="Malay A.D."/>
            <person name="Moran D.A.P."/>
            <person name="Tomita M."/>
            <person name="Numata K."/>
            <person name="Arakawa K."/>
        </authorList>
    </citation>
    <scope>NUCLEOTIDE SEQUENCE</scope>
</reference>
<evidence type="ECO:0000256" key="9">
    <source>
        <dbReference type="ARBA" id="ARBA00037407"/>
    </source>
</evidence>
<dbReference type="InterPro" id="IPR015421">
    <property type="entry name" value="PyrdxlP-dep_Trfase_major"/>
</dbReference>
<evidence type="ECO:0000313" key="14">
    <source>
        <dbReference type="Proteomes" id="UP000887116"/>
    </source>
</evidence>
<dbReference type="FunFam" id="3.90.1150.10:FF:000065">
    <property type="entry name" value="Selenocysteine lyase"/>
    <property type="match status" value="1"/>
</dbReference>
<evidence type="ECO:0000256" key="8">
    <source>
        <dbReference type="ARBA" id="ARBA00023239"/>
    </source>
</evidence>
<organism evidence="13 14">
    <name type="scientific">Trichonephila clavata</name>
    <name type="common">Joro spider</name>
    <name type="synonym">Nephila clavata</name>
    <dbReference type="NCBI Taxonomy" id="2740835"/>
    <lineage>
        <taxon>Eukaryota</taxon>
        <taxon>Metazoa</taxon>
        <taxon>Ecdysozoa</taxon>
        <taxon>Arthropoda</taxon>
        <taxon>Chelicerata</taxon>
        <taxon>Arachnida</taxon>
        <taxon>Araneae</taxon>
        <taxon>Araneomorphae</taxon>
        <taxon>Entelegynae</taxon>
        <taxon>Araneoidea</taxon>
        <taxon>Nephilidae</taxon>
        <taxon>Trichonephila</taxon>
    </lineage>
</organism>